<evidence type="ECO:0000313" key="1">
    <source>
        <dbReference type="EMBL" id="CAD7195524.1"/>
    </source>
</evidence>
<dbReference type="GO" id="GO:0005886">
    <property type="term" value="C:plasma membrane"/>
    <property type="evidence" value="ECO:0007669"/>
    <property type="project" value="TreeGrafter"/>
</dbReference>
<dbReference type="PANTHER" id="PTHR10796">
    <property type="entry name" value="PATCHED-RELATED"/>
    <property type="match status" value="1"/>
</dbReference>
<dbReference type="GO" id="GO:0030659">
    <property type="term" value="C:cytoplasmic vesicle membrane"/>
    <property type="evidence" value="ECO:0007669"/>
    <property type="project" value="TreeGrafter"/>
</dbReference>
<sequence>MILPIESLFRYGPYPTVTRLYINSATFTGFGPRVGSSGAAMSCGVTWVAASLKRGFYKLGVVVGRHPGYFLIIPALLSLACVTGYQRIKYEIDPEYLFSPVWGEGKAERAVVEEFFKPNYTSRFNVGRITRPVDIPKQATSVIISIFGGIWEPSDFLSSPLLHPGVSSWLA</sequence>
<reference evidence="1" key="1">
    <citation type="submission" date="2020-11" db="EMBL/GenBank/DDBJ databases">
        <authorList>
            <person name="Tran Van P."/>
        </authorList>
    </citation>
    <scope>NUCLEOTIDE SEQUENCE</scope>
</reference>
<dbReference type="PANTHER" id="PTHR10796:SF92">
    <property type="entry name" value="PATCHED-RELATED, ISOFORM A"/>
    <property type="match status" value="1"/>
</dbReference>
<proteinExistence type="predicted"/>
<name>A0A7R8VBU1_TIMDO</name>
<dbReference type="AlphaFoldDB" id="A0A7R8VBU1"/>
<dbReference type="InterPro" id="IPR051697">
    <property type="entry name" value="Patched_domain-protein"/>
</dbReference>
<accession>A0A7R8VBU1</accession>
<protein>
    <submittedName>
        <fullName evidence="1">Uncharacterized protein</fullName>
    </submittedName>
</protein>
<organism evidence="1">
    <name type="scientific">Timema douglasi</name>
    <name type="common">Walking stick</name>
    <dbReference type="NCBI Taxonomy" id="61478"/>
    <lineage>
        <taxon>Eukaryota</taxon>
        <taxon>Metazoa</taxon>
        <taxon>Ecdysozoa</taxon>
        <taxon>Arthropoda</taxon>
        <taxon>Hexapoda</taxon>
        <taxon>Insecta</taxon>
        <taxon>Pterygota</taxon>
        <taxon>Neoptera</taxon>
        <taxon>Polyneoptera</taxon>
        <taxon>Phasmatodea</taxon>
        <taxon>Timematodea</taxon>
        <taxon>Timematoidea</taxon>
        <taxon>Timematidae</taxon>
        <taxon>Timema</taxon>
    </lineage>
</organism>
<gene>
    <name evidence="1" type="ORF">TDIB3V08_LOCUS1908</name>
</gene>
<dbReference type="EMBL" id="OA564776">
    <property type="protein sequence ID" value="CAD7195524.1"/>
    <property type="molecule type" value="Genomic_DNA"/>
</dbReference>